<keyword evidence="2" id="KW-1185">Reference proteome</keyword>
<dbReference type="SUPFAM" id="SSF54427">
    <property type="entry name" value="NTF2-like"/>
    <property type="match status" value="1"/>
</dbReference>
<reference evidence="1 2" key="1">
    <citation type="submission" date="2018-10" db="EMBL/GenBank/DDBJ databases">
        <title>Genomic Encyclopedia of Archaeal and Bacterial Type Strains, Phase II (KMG-II): from individual species to whole genera.</title>
        <authorList>
            <person name="Goeker M."/>
        </authorList>
    </citation>
    <scope>NUCLEOTIDE SEQUENCE [LARGE SCALE GENOMIC DNA]</scope>
    <source>
        <strain evidence="1 2">DSM 43383</strain>
    </source>
</reference>
<proteinExistence type="predicted"/>
<sequence>MGWTKMQEWSKATTVALVLVTAISLAWAEFGPEPKTERPVPSAWKLPESTRLLVKATAARQLVTLNTMDPARVDQHLDAWEQATTSTQLELLRRQRAATRSQYLRERETLSAARVSTMVPISSHAGGGGRAHLMAVVRLTSTKPGGPPVEKVRRYRVFMTLTPQGWRVSGLLDTAGGSILVLTARGFIGPPSREYLMLEDARKMMAALARGEGRDVLTDSAADDYDRIRRRAGAPGRTAGGQAPEVELIRQDDESAELLVFLNLGMTETLQQGNMTMILPSERSKLALRVTIVPDGSDWRITRVRDA</sequence>
<evidence type="ECO:0000313" key="2">
    <source>
        <dbReference type="Proteomes" id="UP000274601"/>
    </source>
</evidence>
<name>A0A495QY53_9ACTN</name>
<gene>
    <name evidence="1" type="ORF">BZB76_0435</name>
</gene>
<dbReference type="RefSeq" id="WP_121432592.1">
    <property type="nucleotide sequence ID" value="NZ_RBWU01000001.1"/>
</dbReference>
<dbReference type="OrthoDB" id="3465467at2"/>
<protein>
    <submittedName>
        <fullName evidence="1">Uncharacterized protein</fullName>
    </submittedName>
</protein>
<dbReference type="InterPro" id="IPR032710">
    <property type="entry name" value="NTF2-like_dom_sf"/>
</dbReference>
<accession>A0A495QY53</accession>
<dbReference type="AlphaFoldDB" id="A0A495QY53"/>
<dbReference type="Proteomes" id="UP000274601">
    <property type="component" value="Unassembled WGS sequence"/>
</dbReference>
<comment type="caution">
    <text evidence="1">The sequence shown here is derived from an EMBL/GenBank/DDBJ whole genome shotgun (WGS) entry which is preliminary data.</text>
</comment>
<organism evidence="1 2">
    <name type="scientific">Actinomadura pelletieri DSM 43383</name>
    <dbReference type="NCBI Taxonomy" id="1120940"/>
    <lineage>
        <taxon>Bacteria</taxon>
        <taxon>Bacillati</taxon>
        <taxon>Actinomycetota</taxon>
        <taxon>Actinomycetes</taxon>
        <taxon>Streptosporangiales</taxon>
        <taxon>Thermomonosporaceae</taxon>
        <taxon>Actinomadura</taxon>
    </lineage>
</organism>
<evidence type="ECO:0000313" key="1">
    <source>
        <dbReference type="EMBL" id="RKS78997.1"/>
    </source>
</evidence>
<dbReference type="EMBL" id="RBWU01000001">
    <property type="protein sequence ID" value="RKS78997.1"/>
    <property type="molecule type" value="Genomic_DNA"/>
</dbReference>